<dbReference type="OrthoDB" id="1150526at2"/>
<feature type="compositionally biased region" description="Polar residues" evidence="1">
    <location>
        <begin position="171"/>
        <end position="180"/>
    </location>
</feature>
<feature type="compositionally biased region" description="Basic and acidic residues" evidence="1">
    <location>
        <begin position="183"/>
        <end position="195"/>
    </location>
</feature>
<evidence type="ECO:0000256" key="1">
    <source>
        <dbReference type="SAM" id="MobiDB-lite"/>
    </source>
</evidence>
<evidence type="ECO:0000256" key="2">
    <source>
        <dbReference type="SAM" id="Phobius"/>
    </source>
</evidence>
<proteinExistence type="predicted"/>
<gene>
    <name evidence="4" type="ORF">PMI13_02684</name>
</gene>
<keyword evidence="5" id="KW-1185">Reference proteome</keyword>
<feature type="transmembrane region" description="Helical" evidence="2">
    <location>
        <begin position="64"/>
        <end position="86"/>
    </location>
</feature>
<reference evidence="4 5" key="1">
    <citation type="journal article" date="2012" name="J. Bacteriol.">
        <title>Twenty-one genome sequences from Pseudomonas species and 19 genome sequences from diverse bacteria isolated from the rhizosphere and endosphere of Populus deltoides.</title>
        <authorList>
            <person name="Brown S.D."/>
            <person name="Utturkar S.M."/>
            <person name="Klingeman D.M."/>
            <person name="Johnson C.M."/>
            <person name="Martin S.L."/>
            <person name="Land M.L."/>
            <person name="Lu T.Y."/>
            <person name="Schadt C.W."/>
            <person name="Doktycz M.J."/>
            <person name="Pelletier D.A."/>
        </authorList>
    </citation>
    <scope>NUCLEOTIDE SEQUENCE [LARGE SCALE GENOMIC DNA]</scope>
    <source>
        <strain evidence="4 5">CF314</strain>
    </source>
</reference>
<keyword evidence="2" id="KW-1133">Transmembrane helix</keyword>
<feature type="domain" description="Outer membrane protein beta-barrel" evidence="3">
    <location>
        <begin position="291"/>
        <end position="423"/>
    </location>
</feature>
<dbReference type="PATRIC" id="fig|1144316.3.peg.2702"/>
<name>J2SYT0_9FLAO</name>
<organism evidence="4 5">
    <name type="scientific">Chryseobacterium populi</name>
    <dbReference type="NCBI Taxonomy" id="1144316"/>
    <lineage>
        <taxon>Bacteria</taxon>
        <taxon>Pseudomonadati</taxon>
        <taxon>Bacteroidota</taxon>
        <taxon>Flavobacteriia</taxon>
        <taxon>Flavobacteriales</taxon>
        <taxon>Weeksellaceae</taxon>
        <taxon>Chryseobacterium group</taxon>
        <taxon>Chryseobacterium</taxon>
    </lineage>
</organism>
<dbReference type="EMBL" id="AKJY01000050">
    <property type="protein sequence ID" value="EJL70822.1"/>
    <property type="molecule type" value="Genomic_DNA"/>
</dbReference>
<dbReference type="RefSeq" id="WP_007844468.1">
    <property type="nucleotide sequence ID" value="NZ_AKJY01000050.1"/>
</dbReference>
<protein>
    <recommendedName>
        <fullName evidence="3">Outer membrane protein beta-barrel domain-containing protein</fullName>
    </recommendedName>
</protein>
<dbReference type="Proteomes" id="UP000007509">
    <property type="component" value="Unassembled WGS sequence"/>
</dbReference>
<feature type="region of interest" description="Disordered" evidence="1">
    <location>
        <begin position="171"/>
        <end position="207"/>
    </location>
</feature>
<evidence type="ECO:0000259" key="3">
    <source>
        <dbReference type="Pfam" id="PF13568"/>
    </source>
</evidence>
<evidence type="ECO:0000313" key="5">
    <source>
        <dbReference type="Proteomes" id="UP000007509"/>
    </source>
</evidence>
<feature type="region of interest" description="Disordered" evidence="1">
    <location>
        <begin position="96"/>
        <end position="118"/>
    </location>
</feature>
<keyword evidence="2" id="KW-0472">Membrane</keyword>
<dbReference type="AlphaFoldDB" id="J2SYT0"/>
<accession>J2SYT0</accession>
<dbReference type="InterPro" id="IPR011250">
    <property type="entry name" value="OMP/PagP_B-barrel"/>
</dbReference>
<sequence>MNNQWLNDLRRKMEDHTGDIPDGLWDDIREELFNDEDKKTVIGLAPEEPVSKEKKISGSGFTAVLYRIGGIAAVIVLLFVVGRQWLSLNTKESKQSEETAYATKKRTDKKTGNPVLKENTKEKNIDVISSGNSYLKEIASNRKIELFENIFTKSLSKEKALLKTDAQQAEEQKDYSTFSLPDQDEKIGQNKKEDIIQPNESNESLKQEERDLAPLFAENKTKTAKKSSNKSWMLSLLTGKAAPNSAQQFPGYATMGGNPLSISDVWGTASYEENPLTEILLANQSKQVEATVRHKIPLNLGISLYYNLGKRWGIGTGVNYTKLSSELHSGSSSNFIKGEQTVHYIGVPVQVNYNVIQKGRFTGYVTGGALVEKAVAGNLKTKYIVNDEVTDEVKEKLEVKPVQVSLNGGLGAQLKLVDKIGVYVEPGIGYHFKDNSSLNTIYKDKPLNFNVKFGIRVSID</sequence>
<keyword evidence="2" id="KW-0812">Transmembrane</keyword>
<dbReference type="SUPFAM" id="SSF56925">
    <property type="entry name" value="OMPA-like"/>
    <property type="match status" value="1"/>
</dbReference>
<comment type="caution">
    <text evidence="4">The sequence shown here is derived from an EMBL/GenBank/DDBJ whole genome shotgun (WGS) entry which is preliminary data.</text>
</comment>
<dbReference type="InterPro" id="IPR025665">
    <property type="entry name" value="Beta-barrel_OMP_2"/>
</dbReference>
<evidence type="ECO:0000313" key="4">
    <source>
        <dbReference type="EMBL" id="EJL70822.1"/>
    </source>
</evidence>
<dbReference type="Pfam" id="PF13568">
    <property type="entry name" value="OMP_b-brl_2"/>
    <property type="match status" value="1"/>
</dbReference>